<evidence type="ECO:0000313" key="9">
    <source>
        <dbReference type="Proteomes" id="UP001154282"/>
    </source>
</evidence>
<dbReference type="AlphaFoldDB" id="A0AAV0L966"/>
<evidence type="ECO:0000313" key="8">
    <source>
        <dbReference type="EMBL" id="CAI0430867.1"/>
    </source>
</evidence>
<feature type="signal peptide" evidence="6">
    <location>
        <begin position="1"/>
        <end position="34"/>
    </location>
</feature>
<evidence type="ECO:0000259" key="7">
    <source>
        <dbReference type="Pfam" id="PF12819"/>
    </source>
</evidence>
<feature type="non-terminal residue" evidence="8">
    <location>
        <position position="120"/>
    </location>
</feature>
<evidence type="ECO:0000256" key="1">
    <source>
        <dbReference type="ARBA" id="ARBA00004167"/>
    </source>
</evidence>
<dbReference type="EMBL" id="CAMGYJ010000006">
    <property type="protein sequence ID" value="CAI0430867.1"/>
    <property type="molecule type" value="Genomic_DNA"/>
</dbReference>
<dbReference type="Proteomes" id="UP001154282">
    <property type="component" value="Unassembled WGS sequence"/>
</dbReference>
<reference evidence="8" key="1">
    <citation type="submission" date="2022-08" db="EMBL/GenBank/DDBJ databases">
        <authorList>
            <person name="Gutierrez-Valencia J."/>
        </authorList>
    </citation>
    <scope>NUCLEOTIDE SEQUENCE</scope>
</reference>
<name>A0AAV0L966_9ROSI</name>
<evidence type="ECO:0000256" key="5">
    <source>
        <dbReference type="ARBA" id="ARBA00023136"/>
    </source>
</evidence>
<comment type="caution">
    <text evidence="8">The sequence shown here is derived from an EMBL/GenBank/DDBJ whole genome shotgun (WGS) entry which is preliminary data.</text>
</comment>
<keyword evidence="5" id="KW-0472">Membrane</keyword>
<dbReference type="InterPro" id="IPR024788">
    <property type="entry name" value="Malectin-like_Carb-bd_dom"/>
</dbReference>
<proteinExistence type="predicted"/>
<keyword evidence="2" id="KW-0812">Transmembrane</keyword>
<evidence type="ECO:0000256" key="6">
    <source>
        <dbReference type="SAM" id="SignalP"/>
    </source>
</evidence>
<evidence type="ECO:0000256" key="4">
    <source>
        <dbReference type="ARBA" id="ARBA00022989"/>
    </source>
</evidence>
<comment type="subcellular location">
    <subcellularLocation>
        <location evidence="1">Membrane</location>
        <topology evidence="1">Single-pass membrane protein</topology>
    </subcellularLocation>
</comment>
<evidence type="ECO:0000256" key="3">
    <source>
        <dbReference type="ARBA" id="ARBA00022729"/>
    </source>
</evidence>
<keyword evidence="9" id="KW-1185">Reference proteome</keyword>
<accession>A0AAV0L966</accession>
<feature type="domain" description="Malectin-like" evidence="7">
    <location>
        <begin position="43"/>
        <end position="120"/>
    </location>
</feature>
<organism evidence="8 9">
    <name type="scientific">Linum tenue</name>
    <dbReference type="NCBI Taxonomy" id="586396"/>
    <lineage>
        <taxon>Eukaryota</taxon>
        <taxon>Viridiplantae</taxon>
        <taxon>Streptophyta</taxon>
        <taxon>Embryophyta</taxon>
        <taxon>Tracheophyta</taxon>
        <taxon>Spermatophyta</taxon>
        <taxon>Magnoliopsida</taxon>
        <taxon>eudicotyledons</taxon>
        <taxon>Gunneridae</taxon>
        <taxon>Pentapetalae</taxon>
        <taxon>rosids</taxon>
        <taxon>fabids</taxon>
        <taxon>Malpighiales</taxon>
        <taxon>Linaceae</taxon>
        <taxon>Linum</taxon>
    </lineage>
</organism>
<dbReference type="Pfam" id="PF12819">
    <property type="entry name" value="Malectin_like"/>
    <property type="match status" value="1"/>
</dbReference>
<sequence>MMGMEGRHNWRLTSVDSSILCLLILLVQSIPAQQEGFISIKCCGGKGQTDSSSITWISDDQWYPDETGCQSIARASPDNYTTGHDKVRYFYIGNAEKRCYSLPTTPDHDYLIRGTFPFSN</sequence>
<evidence type="ECO:0000256" key="2">
    <source>
        <dbReference type="ARBA" id="ARBA00022692"/>
    </source>
</evidence>
<gene>
    <name evidence="8" type="ORF">LITE_LOCUS22802</name>
</gene>
<dbReference type="GO" id="GO:0016020">
    <property type="term" value="C:membrane"/>
    <property type="evidence" value="ECO:0007669"/>
    <property type="project" value="UniProtKB-SubCell"/>
</dbReference>
<feature type="chain" id="PRO_5043606088" description="Malectin-like domain-containing protein" evidence="6">
    <location>
        <begin position="35"/>
        <end position="120"/>
    </location>
</feature>
<keyword evidence="4" id="KW-1133">Transmembrane helix</keyword>
<protein>
    <recommendedName>
        <fullName evidence="7">Malectin-like domain-containing protein</fullName>
    </recommendedName>
</protein>
<keyword evidence="3 6" id="KW-0732">Signal</keyword>